<keyword evidence="4" id="KW-1185">Reference proteome</keyword>
<gene>
    <name evidence="3" type="ORF">K443DRAFT_365473</name>
</gene>
<dbReference type="EMBL" id="KN838804">
    <property type="protein sequence ID" value="KIJ94208.1"/>
    <property type="molecule type" value="Genomic_DNA"/>
</dbReference>
<reference evidence="4" key="2">
    <citation type="submission" date="2015-01" db="EMBL/GenBank/DDBJ databases">
        <title>Evolutionary Origins and Diversification of the Mycorrhizal Mutualists.</title>
        <authorList>
            <consortium name="DOE Joint Genome Institute"/>
            <consortium name="Mycorrhizal Genomics Consortium"/>
            <person name="Kohler A."/>
            <person name="Kuo A."/>
            <person name="Nagy L.G."/>
            <person name="Floudas D."/>
            <person name="Copeland A."/>
            <person name="Barry K.W."/>
            <person name="Cichocki N."/>
            <person name="Veneault-Fourrey C."/>
            <person name="LaButti K."/>
            <person name="Lindquist E.A."/>
            <person name="Lipzen A."/>
            <person name="Lundell T."/>
            <person name="Morin E."/>
            <person name="Murat C."/>
            <person name="Riley R."/>
            <person name="Ohm R."/>
            <person name="Sun H."/>
            <person name="Tunlid A."/>
            <person name="Henrissat B."/>
            <person name="Grigoriev I.V."/>
            <person name="Hibbett D.S."/>
            <person name="Martin F."/>
        </authorList>
    </citation>
    <scope>NUCLEOTIDE SEQUENCE [LARGE SCALE GENOMIC DNA]</scope>
    <source>
        <strain evidence="4">LaAM-08-1</strain>
    </source>
</reference>
<organism evidence="3 4">
    <name type="scientific">Laccaria amethystina LaAM-08-1</name>
    <dbReference type="NCBI Taxonomy" id="1095629"/>
    <lineage>
        <taxon>Eukaryota</taxon>
        <taxon>Fungi</taxon>
        <taxon>Dikarya</taxon>
        <taxon>Basidiomycota</taxon>
        <taxon>Agaricomycotina</taxon>
        <taxon>Agaricomycetes</taxon>
        <taxon>Agaricomycetidae</taxon>
        <taxon>Agaricales</taxon>
        <taxon>Agaricineae</taxon>
        <taxon>Hydnangiaceae</taxon>
        <taxon>Laccaria</taxon>
    </lineage>
</organism>
<feature type="compositionally biased region" description="Polar residues" evidence="2">
    <location>
        <begin position="280"/>
        <end position="290"/>
    </location>
</feature>
<feature type="compositionally biased region" description="Acidic residues" evidence="2">
    <location>
        <begin position="566"/>
        <end position="594"/>
    </location>
</feature>
<dbReference type="OrthoDB" id="432685at2759"/>
<keyword evidence="1" id="KW-0175">Coiled coil</keyword>
<evidence type="ECO:0000256" key="2">
    <source>
        <dbReference type="SAM" id="MobiDB-lite"/>
    </source>
</evidence>
<feature type="compositionally biased region" description="Low complexity" evidence="2">
    <location>
        <begin position="219"/>
        <end position="230"/>
    </location>
</feature>
<protein>
    <submittedName>
        <fullName evidence="3">Unplaced genomic scaffold K443scaffold_269, whole genome shotgun sequence</fullName>
    </submittedName>
</protein>
<feature type="region of interest" description="Disordered" evidence="2">
    <location>
        <begin position="91"/>
        <end position="322"/>
    </location>
</feature>
<feature type="compositionally biased region" description="Polar residues" evidence="2">
    <location>
        <begin position="168"/>
        <end position="180"/>
    </location>
</feature>
<evidence type="ECO:0000313" key="4">
    <source>
        <dbReference type="Proteomes" id="UP000054477"/>
    </source>
</evidence>
<name>A0A0C9WYZ0_9AGAR</name>
<evidence type="ECO:0000256" key="1">
    <source>
        <dbReference type="SAM" id="Coils"/>
    </source>
</evidence>
<feature type="compositionally biased region" description="Low complexity" evidence="2">
    <location>
        <begin position="695"/>
        <end position="738"/>
    </location>
</feature>
<feature type="compositionally biased region" description="Polar residues" evidence="2">
    <location>
        <begin position="204"/>
        <end position="214"/>
    </location>
</feature>
<feature type="compositionally biased region" description="Low complexity" evidence="2">
    <location>
        <begin position="134"/>
        <end position="149"/>
    </location>
</feature>
<accession>A0A0C9WYZ0</accession>
<dbReference type="HOGENOM" id="CLU_007283_0_0_1"/>
<dbReference type="AlphaFoldDB" id="A0A0C9WYZ0"/>
<dbReference type="Proteomes" id="UP000054477">
    <property type="component" value="Unassembled WGS sequence"/>
</dbReference>
<sequence>MATYGRNRQSIANIDDQLRTIFLDHPKSHINEAGEPAIPADALVDIFRSFSDVSNTPLLSEDELTLLKSLLADNPGLEVTPQILLQFIAEKTRASPPRSPNTDDDMQLLPMRGRAEDRDGYSPYHRSSSNESNGASYYRSSGSRASSRGPQTPNNPKSPFDAERRQRSTPLANNAPSSWSKRPAPAHRRKSDAGSRSDSESFGPPSSFNRSTSGRVRAPSNPTSPSTSSNDLSGSFSPIGSPPYSGGRTFSRPHSRAQSQPINSFGYDEHGYSSPDDNNHTLNASRSNNPGAFIDSISTLPMPRANGNRNGDDSDSDPEDSLLGLVMDRSATSSTVSLEPLDRLDALQRANADLNRKCMEAERTLQHKLSEHELELEEMQGRLEEVRSELAYTKREEKELRSKDRLNTTQISSMEQEISRLNKQLDHSRSSYVSLQKQYNEQCTVSEKYRDELRQREEQMRALRESASLQEVESLKYAKEQENYEARIVQLEADLSIAQQAHEQLDEQKHENMLLKETIDRMRFDMDEMRNAAVGGVVGYGAPGSAPGSVSKSLGAEMLGKMTWLGEEEGREVGEVDGEAEGEDDTEGEEEEEIQTIITRKKRKVASRANAQSFERREFEEAKDYSDSCTQYDPVLFAVSHSTQTDLEPRVLTVSFSTQTEDDVPTRMFAVQTESRQTAEMEIQTDAVVILVEGASSSSPEGTSASAAERSRSPSPLDETLASSSSSSSLTIIPSTPKSHPKQLLEDQPPAYGDITTSDQQDRERRIAAEILQEWHQGVKIPFQPVEGGISEEVAREWKALKEELGVECAVIDKIVASSERSAPPNGNGKKRRSRFYNIYNTYVYGANKSSPSSSSSSSSSSSGTIGMAGQALMLVGVSALAMLVMSPYVVPHYSVPGGATYYDRTAWHSFNSMQAAGEGFSPDGTAAVWNFLGRVGGGAARIARGWPT</sequence>
<feature type="region of interest" description="Disordered" evidence="2">
    <location>
        <begin position="695"/>
        <end position="763"/>
    </location>
</feature>
<evidence type="ECO:0000313" key="3">
    <source>
        <dbReference type="EMBL" id="KIJ94208.1"/>
    </source>
</evidence>
<feature type="coiled-coil region" evidence="1">
    <location>
        <begin position="344"/>
        <end position="518"/>
    </location>
</feature>
<reference evidence="3 4" key="1">
    <citation type="submission" date="2014-04" db="EMBL/GenBank/DDBJ databases">
        <authorList>
            <consortium name="DOE Joint Genome Institute"/>
            <person name="Kuo A."/>
            <person name="Kohler A."/>
            <person name="Nagy L.G."/>
            <person name="Floudas D."/>
            <person name="Copeland A."/>
            <person name="Barry K.W."/>
            <person name="Cichocki N."/>
            <person name="Veneault-Fourrey C."/>
            <person name="LaButti K."/>
            <person name="Lindquist E.A."/>
            <person name="Lipzen A."/>
            <person name="Lundell T."/>
            <person name="Morin E."/>
            <person name="Murat C."/>
            <person name="Sun H."/>
            <person name="Tunlid A."/>
            <person name="Henrissat B."/>
            <person name="Grigoriev I.V."/>
            <person name="Hibbett D.S."/>
            <person name="Martin F."/>
            <person name="Nordberg H.P."/>
            <person name="Cantor M.N."/>
            <person name="Hua S.X."/>
        </authorList>
    </citation>
    <scope>NUCLEOTIDE SEQUENCE [LARGE SCALE GENOMIC DNA]</scope>
    <source>
        <strain evidence="3 4">LaAM-08-1</strain>
    </source>
</reference>
<feature type="region of interest" description="Disordered" evidence="2">
    <location>
        <begin position="566"/>
        <end position="595"/>
    </location>
</feature>
<proteinExistence type="predicted"/>
<dbReference type="STRING" id="1095629.A0A0C9WYZ0"/>